<gene>
    <name evidence="3" type="ORF">CA2015_3892</name>
</gene>
<dbReference type="InterPro" id="IPR036388">
    <property type="entry name" value="WH-like_DNA-bd_sf"/>
</dbReference>
<dbReference type="STRING" id="320787.CA2015_3892"/>
<dbReference type="Pfam" id="PF13509">
    <property type="entry name" value="S1_2"/>
    <property type="match status" value="2"/>
</dbReference>
<dbReference type="GO" id="GO:0003676">
    <property type="term" value="F:nucleic acid binding"/>
    <property type="evidence" value="ECO:0007669"/>
    <property type="project" value="InterPro"/>
</dbReference>
<proteinExistence type="inferred from homology"/>
<comment type="similarity">
    <text evidence="1">Belongs to the CvfB family.</text>
</comment>
<dbReference type="InterPro" id="IPR014464">
    <property type="entry name" value="CvfB_fam"/>
</dbReference>
<dbReference type="PIRSF" id="PIRSF012524">
    <property type="entry name" value="YitL_S1"/>
    <property type="match status" value="1"/>
</dbReference>
<evidence type="ECO:0000313" key="4">
    <source>
        <dbReference type="Proteomes" id="UP000036520"/>
    </source>
</evidence>
<dbReference type="KEGG" id="camu:CA2015_3892"/>
<dbReference type="RefSeq" id="WP_048643379.1">
    <property type="nucleotide sequence ID" value="NZ_CP012040.1"/>
</dbReference>
<evidence type="ECO:0000256" key="1">
    <source>
        <dbReference type="PIRNR" id="PIRNR012524"/>
    </source>
</evidence>
<organism evidence="3 4">
    <name type="scientific">Cyclobacterium amurskyense</name>
    <dbReference type="NCBI Taxonomy" id="320787"/>
    <lineage>
        <taxon>Bacteria</taxon>
        <taxon>Pseudomonadati</taxon>
        <taxon>Bacteroidota</taxon>
        <taxon>Cytophagia</taxon>
        <taxon>Cytophagales</taxon>
        <taxon>Cyclobacteriaceae</taxon>
        <taxon>Cyclobacterium</taxon>
    </lineage>
</organism>
<dbReference type="SUPFAM" id="SSF50249">
    <property type="entry name" value="Nucleic acid-binding proteins"/>
    <property type="match status" value="1"/>
</dbReference>
<protein>
    <submittedName>
        <fullName evidence="3">S1 RNA binding domain protein</fullName>
    </submittedName>
</protein>
<dbReference type="Gene3D" id="2.40.50.140">
    <property type="entry name" value="Nucleic acid-binding proteins"/>
    <property type="match status" value="2"/>
</dbReference>
<dbReference type="Pfam" id="PF17783">
    <property type="entry name" value="WHD_CvfB"/>
    <property type="match status" value="1"/>
</dbReference>
<dbReference type="SMART" id="SM00316">
    <property type="entry name" value="S1"/>
    <property type="match status" value="3"/>
</dbReference>
<keyword evidence="4" id="KW-1185">Reference proteome</keyword>
<dbReference type="Gene3D" id="1.10.10.10">
    <property type="entry name" value="Winged helix-like DNA-binding domain superfamily/Winged helix DNA-binding domain"/>
    <property type="match status" value="1"/>
</dbReference>
<evidence type="ECO:0000313" key="3">
    <source>
        <dbReference type="EMBL" id="AKP53256.1"/>
    </source>
</evidence>
<reference evidence="3 4" key="1">
    <citation type="submission" date="2015-07" db="EMBL/GenBank/DDBJ databases">
        <authorList>
            <person name="Kim K.M."/>
        </authorList>
    </citation>
    <scope>NUCLEOTIDE SEQUENCE [LARGE SCALE GENOMIC DNA]</scope>
    <source>
        <strain evidence="3 4">KCTC 12363</strain>
    </source>
</reference>
<sequence length="275" mass="31135">MKELGKISTLPINRFTDNGAYLALSDGDELLIPKRYLSGEEKEGDFKEVFVYTDSEDRPVAVTDYPLALLDQFAVLEVKDVTSIGAFLEWGLEKDLFLPNSEMRQDVKPGEKVLVFVCVDHRTSRLIGVSKYEDFILSDTSGFEVGQEVNALVFDSTGLGYKVLINDFYEGLIYSNEVFKPLAIGDKVRAFVKKIREDNKIDLIITPIGRQKFDEGADQILSLLQDKNFLPLTDKSSPEIIKETLGMSKKHFKQCIGQLYRKKIIVIKEDGIYKV</sequence>
<dbReference type="InterPro" id="IPR012340">
    <property type="entry name" value="NA-bd_OB-fold"/>
</dbReference>
<dbReference type="PANTHER" id="PTHR37296:SF1">
    <property type="entry name" value="CONSERVED VIRULENCE FACTOR B"/>
    <property type="match status" value="1"/>
</dbReference>
<dbReference type="InterPro" id="IPR003029">
    <property type="entry name" value="S1_domain"/>
</dbReference>
<accession>A0A0H4PFJ4</accession>
<evidence type="ECO:0000259" key="2">
    <source>
        <dbReference type="PROSITE" id="PS50126"/>
    </source>
</evidence>
<dbReference type="PROSITE" id="PS50126">
    <property type="entry name" value="S1"/>
    <property type="match status" value="1"/>
</dbReference>
<feature type="domain" description="S1 motif" evidence="2">
    <location>
        <begin position="146"/>
        <end position="206"/>
    </location>
</feature>
<dbReference type="PANTHER" id="PTHR37296">
    <property type="entry name" value="CONSERVED VIRULENCE FACTOR B"/>
    <property type="match status" value="1"/>
</dbReference>
<dbReference type="OrthoDB" id="9801597at2"/>
<dbReference type="EMBL" id="CP012040">
    <property type="protein sequence ID" value="AKP53256.1"/>
    <property type="molecule type" value="Genomic_DNA"/>
</dbReference>
<dbReference type="AlphaFoldDB" id="A0A0H4PFJ4"/>
<dbReference type="Proteomes" id="UP000036520">
    <property type="component" value="Chromosome"/>
</dbReference>
<name>A0A0H4PFJ4_9BACT</name>
<dbReference type="InterPro" id="IPR040764">
    <property type="entry name" value="CvfB_WH"/>
</dbReference>
<dbReference type="InterPro" id="IPR039566">
    <property type="entry name" value="CvfB_S1_st"/>
</dbReference>